<accession>G0UW01</accession>
<reference evidence="2" key="1">
    <citation type="journal article" date="2012" name="Proc. Natl. Acad. Sci. U.S.A.">
        <title>Antigenic diversity is generated by distinct evolutionary mechanisms in African trypanosome species.</title>
        <authorList>
            <person name="Jackson A.P."/>
            <person name="Berry A."/>
            <person name="Aslett M."/>
            <person name="Allison H.C."/>
            <person name="Burton P."/>
            <person name="Vavrova-Anderson J."/>
            <person name="Brown R."/>
            <person name="Browne H."/>
            <person name="Corton N."/>
            <person name="Hauser H."/>
            <person name="Gamble J."/>
            <person name="Gilderthorp R."/>
            <person name="Marcello L."/>
            <person name="McQuillan J."/>
            <person name="Otto T.D."/>
            <person name="Quail M.A."/>
            <person name="Sanders M.J."/>
            <person name="van Tonder A."/>
            <person name="Ginger M.L."/>
            <person name="Field M.C."/>
            <person name="Barry J.D."/>
            <person name="Hertz-Fowler C."/>
            <person name="Berriman M."/>
        </authorList>
    </citation>
    <scope>NUCLEOTIDE SEQUENCE</scope>
    <source>
        <strain evidence="2">IL3000</strain>
    </source>
</reference>
<proteinExistence type="predicted"/>
<organism evidence="2">
    <name type="scientific">Trypanosoma congolense (strain IL3000)</name>
    <dbReference type="NCBI Taxonomy" id="1068625"/>
    <lineage>
        <taxon>Eukaryota</taxon>
        <taxon>Discoba</taxon>
        <taxon>Euglenozoa</taxon>
        <taxon>Kinetoplastea</taxon>
        <taxon>Metakinetoplastina</taxon>
        <taxon>Trypanosomatida</taxon>
        <taxon>Trypanosomatidae</taxon>
        <taxon>Trypanosoma</taxon>
        <taxon>Nannomonas</taxon>
    </lineage>
</organism>
<sequence>MYPLSQGACVRGGDVNVVTGQHEKNVPCGPLGEALVSTVSRSDVSRGGEMVSRNGKQAAKDMSLSEYLQHYEIPGILDRLTHSLLEEKPDVPVDFILSWLKRERAQLLSEAGGSNNGRSGGDKNRDGDGVAHSRR</sequence>
<dbReference type="CDD" id="cd22964">
    <property type="entry name" value="DD_CrRSP_unchar"/>
    <property type="match status" value="1"/>
</dbReference>
<evidence type="ECO:0000313" key="2">
    <source>
        <dbReference type="EMBL" id="CCC93567.1"/>
    </source>
</evidence>
<dbReference type="VEuPathDB" id="TriTrypDB:TcIL3000_10_3280"/>
<feature type="compositionally biased region" description="Basic and acidic residues" evidence="1">
    <location>
        <begin position="120"/>
        <end position="135"/>
    </location>
</feature>
<dbReference type="AlphaFoldDB" id="G0UW01"/>
<name>G0UW01_TRYCI</name>
<gene>
    <name evidence="2" type="ORF">TCIL3000_10_3280</name>
</gene>
<dbReference type="SUPFAM" id="SSF47391">
    <property type="entry name" value="Dimerization-anchoring domain of cAMP-dependent PK regulatory subunit"/>
    <property type="match status" value="1"/>
</dbReference>
<evidence type="ECO:0000256" key="1">
    <source>
        <dbReference type="SAM" id="MobiDB-lite"/>
    </source>
</evidence>
<feature type="region of interest" description="Disordered" evidence="1">
    <location>
        <begin position="40"/>
        <end position="59"/>
    </location>
</feature>
<dbReference type="EMBL" id="HE575323">
    <property type="protein sequence ID" value="CCC93567.1"/>
    <property type="molecule type" value="Genomic_DNA"/>
</dbReference>
<protein>
    <submittedName>
        <fullName evidence="2">Uncharacterized protein</fullName>
    </submittedName>
</protein>
<feature type="region of interest" description="Disordered" evidence="1">
    <location>
        <begin position="110"/>
        <end position="135"/>
    </location>
</feature>